<protein>
    <submittedName>
        <fullName evidence="1">Uncharacterized protein</fullName>
    </submittedName>
</protein>
<evidence type="ECO:0000313" key="2">
    <source>
        <dbReference type="Proteomes" id="UP000001401"/>
    </source>
</evidence>
<sequence>MKERLLKRFGLIIISNDLHTRVVIIDAGRTLSQEVKAKALK</sequence>
<dbReference type="AlphaFoldDB" id="E6TTC3"/>
<dbReference type="EMBL" id="CP002394">
    <property type="protein sequence ID" value="ADU28463.1"/>
    <property type="molecule type" value="Genomic_DNA"/>
</dbReference>
<reference evidence="1" key="1">
    <citation type="submission" date="2010-12" db="EMBL/GenBank/DDBJ databases">
        <title>Complete sequence of Bacillus cellulosilyticus DSM 2522.</title>
        <authorList>
            <consortium name="US DOE Joint Genome Institute"/>
            <person name="Lucas S."/>
            <person name="Copeland A."/>
            <person name="Lapidus A."/>
            <person name="Cheng J.-F."/>
            <person name="Bruce D."/>
            <person name="Goodwin L."/>
            <person name="Pitluck S."/>
            <person name="Chertkov O."/>
            <person name="Detter J.C."/>
            <person name="Han C."/>
            <person name="Tapia R."/>
            <person name="Land M."/>
            <person name="Hauser L."/>
            <person name="Jeffries C."/>
            <person name="Kyrpides N."/>
            <person name="Ivanova N."/>
            <person name="Mikhailova N."/>
            <person name="Brumm P."/>
            <person name="Mead D."/>
            <person name="Woyke T."/>
        </authorList>
    </citation>
    <scope>NUCLEOTIDE SEQUENCE [LARGE SCALE GENOMIC DNA]</scope>
    <source>
        <strain evidence="1">DSM 2522</strain>
    </source>
</reference>
<organism evidence="1 2">
    <name type="scientific">Evansella cellulosilytica (strain ATCC 21833 / DSM 2522 / FERM P-1141 / JCM 9156 / N-4)</name>
    <name type="common">Bacillus cellulosilyticus</name>
    <dbReference type="NCBI Taxonomy" id="649639"/>
    <lineage>
        <taxon>Bacteria</taxon>
        <taxon>Bacillati</taxon>
        <taxon>Bacillota</taxon>
        <taxon>Bacilli</taxon>
        <taxon>Bacillales</taxon>
        <taxon>Bacillaceae</taxon>
        <taxon>Evansella</taxon>
    </lineage>
</organism>
<accession>E6TTC3</accession>
<evidence type="ECO:0000313" key="1">
    <source>
        <dbReference type="EMBL" id="ADU28463.1"/>
    </source>
</evidence>
<dbReference type="KEGG" id="bco:Bcell_0174"/>
<dbReference type="Proteomes" id="UP000001401">
    <property type="component" value="Chromosome"/>
</dbReference>
<keyword evidence="2" id="KW-1185">Reference proteome</keyword>
<name>E6TTC3_EVAC2</name>
<proteinExistence type="predicted"/>
<dbReference type="HOGENOM" id="CLU_3265491_0_0_9"/>
<gene>
    <name evidence="1" type="ordered locus">Bcell_0174</name>
</gene>